<dbReference type="SMART" id="SM00355">
    <property type="entry name" value="ZnF_C2H2"/>
    <property type="match status" value="1"/>
</dbReference>
<dbReference type="InterPro" id="IPR013087">
    <property type="entry name" value="Znf_C2H2_type"/>
</dbReference>
<comment type="caution">
    <text evidence="8">The sequence shown here is derived from an EMBL/GenBank/DDBJ whole genome shotgun (WGS) entry which is preliminary data.</text>
</comment>
<organism evidence="8 9">
    <name type="scientific">Leucocoprinus leucothites</name>
    <dbReference type="NCBI Taxonomy" id="201217"/>
    <lineage>
        <taxon>Eukaryota</taxon>
        <taxon>Fungi</taxon>
        <taxon>Dikarya</taxon>
        <taxon>Basidiomycota</taxon>
        <taxon>Agaricomycotina</taxon>
        <taxon>Agaricomycetes</taxon>
        <taxon>Agaricomycetidae</taxon>
        <taxon>Agaricales</taxon>
        <taxon>Agaricineae</taxon>
        <taxon>Agaricaceae</taxon>
        <taxon>Leucocoprinus</taxon>
    </lineage>
</organism>
<dbReference type="PROSITE" id="PS00028">
    <property type="entry name" value="ZINC_FINGER_C2H2_1"/>
    <property type="match status" value="1"/>
</dbReference>
<dbReference type="EMBL" id="JAACJO010000011">
    <property type="protein sequence ID" value="KAF5352355.1"/>
    <property type="molecule type" value="Genomic_DNA"/>
</dbReference>
<dbReference type="Gene3D" id="3.30.160.60">
    <property type="entry name" value="Classic Zinc Finger"/>
    <property type="match status" value="1"/>
</dbReference>
<feature type="region of interest" description="Disordered" evidence="6">
    <location>
        <begin position="566"/>
        <end position="624"/>
    </location>
</feature>
<reference evidence="8 9" key="1">
    <citation type="journal article" date="2020" name="ISME J.">
        <title>Uncovering the hidden diversity of litter-decomposition mechanisms in mushroom-forming fungi.</title>
        <authorList>
            <person name="Floudas D."/>
            <person name="Bentzer J."/>
            <person name="Ahren D."/>
            <person name="Johansson T."/>
            <person name="Persson P."/>
            <person name="Tunlid A."/>
        </authorList>
    </citation>
    <scope>NUCLEOTIDE SEQUENCE [LARGE SCALE GENOMIC DNA]</scope>
    <source>
        <strain evidence="8 9">CBS 146.42</strain>
    </source>
</reference>
<evidence type="ECO:0000313" key="9">
    <source>
        <dbReference type="Proteomes" id="UP000559027"/>
    </source>
</evidence>
<dbReference type="FunFam" id="3.30.160.60:FF:000125">
    <property type="entry name" value="Putative zinc finger protein 143"/>
    <property type="match status" value="1"/>
</dbReference>
<evidence type="ECO:0000259" key="7">
    <source>
        <dbReference type="PROSITE" id="PS50157"/>
    </source>
</evidence>
<evidence type="ECO:0000256" key="4">
    <source>
        <dbReference type="ARBA" id="ARBA00022833"/>
    </source>
</evidence>
<feature type="compositionally biased region" description="Acidic residues" evidence="6">
    <location>
        <begin position="458"/>
        <end position="468"/>
    </location>
</feature>
<proteinExistence type="predicted"/>
<dbReference type="InterPro" id="IPR036236">
    <property type="entry name" value="Znf_C2H2_sf"/>
</dbReference>
<evidence type="ECO:0000313" key="8">
    <source>
        <dbReference type="EMBL" id="KAF5352355.1"/>
    </source>
</evidence>
<evidence type="ECO:0000256" key="1">
    <source>
        <dbReference type="ARBA" id="ARBA00022723"/>
    </source>
</evidence>
<dbReference type="OrthoDB" id="6365676at2759"/>
<keyword evidence="9" id="KW-1185">Reference proteome</keyword>
<evidence type="ECO:0000256" key="3">
    <source>
        <dbReference type="ARBA" id="ARBA00022771"/>
    </source>
</evidence>
<dbReference type="Proteomes" id="UP000559027">
    <property type="component" value="Unassembled WGS sequence"/>
</dbReference>
<keyword evidence="4" id="KW-0862">Zinc</keyword>
<feature type="region of interest" description="Disordered" evidence="6">
    <location>
        <begin position="172"/>
        <end position="199"/>
    </location>
</feature>
<dbReference type="GO" id="GO:0000978">
    <property type="term" value="F:RNA polymerase II cis-regulatory region sequence-specific DNA binding"/>
    <property type="evidence" value="ECO:0007669"/>
    <property type="project" value="UniProtKB-ARBA"/>
</dbReference>
<name>A0A8H5D2D0_9AGAR</name>
<protein>
    <recommendedName>
        <fullName evidence="7">C2H2-type domain-containing protein</fullName>
    </recommendedName>
</protein>
<sequence length="659" mass="71212">MATLHHRPFSSSIASLYFHQQNSSKKNMASPISPTYSSFSVPSPFSSASSNSFPNENSPISESHFDHLPSPVEAVNNNVTVFPAGPVSVQMFAPQGDIAAPYASDFDYGMMALASDLKKPQALPRSHSVSFHKGMEPVYIQPPLPPHRHNQATSPSTVRPPYRYSPFFPHQQQHWPQTTAHHNLHAQQSLAPPPATANDVMFDVDLDDWSASPESVNAHGHSSTSYPTSLGQSTSRPKQADLVFEGGMNVYPASPVNVHHSQVENHTFEIANTVGSPHNADAAAALSQARSASRQYHQHQSSTQAFFPPAQLSRLAYSQHQYVTVHPAEVSPLDSCHSNSPLSVYPEMAATGISVASSEGGGGFMCAPGIGSNEDLKSSFGLDLGMGLSMGSAWTGERRVADGDLGDDDAEGEEVDLSDPEQPFGSLPNGSPLAAAIRGEGEDEGPINDTDGSKFSEEDSSTDSDDSEFIPGSGRRRPRRPQASISSSYPSYNPEGRRLRTRSGTRYTPYPNEFPEHIPDYMDHQFDGTLPNARSKRFSASSASSLADGDPTLSADYLNFTTLSTSSTGISRRRPRPSNSLPVPVPVPNLTKKSRGRRVPTVGSLEDLRSASSGAGRKRQAAGKGARMYLCEVEGCGKCFARGEHLKRHVRSIHTYEKR</sequence>
<keyword evidence="1" id="KW-0479">Metal-binding</keyword>
<evidence type="ECO:0000256" key="2">
    <source>
        <dbReference type="ARBA" id="ARBA00022737"/>
    </source>
</evidence>
<feature type="region of interest" description="Disordered" evidence="6">
    <location>
        <begin position="399"/>
        <end position="511"/>
    </location>
</feature>
<dbReference type="GO" id="GO:0008270">
    <property type="term" value="F:zinc ion binding"/>
    <property type="evidence" value="ECO:0007669"/>
    <property type="project" value="UniProtKB-KW"/>
</dbReference>
<dbReference type="AlphaFoldDB" id="A0A8H5D2D0"/>
<feature type="region of interest" description="Disordered" evidence="6">
    <location>
        <begin position="213"/>
        <end position="237"/>
    </location>
</feature>
<keyword evidence="3 5" id="KW-0863">Zinc-finger</keyword>
<accession>A0A8H5D2D0</accession>
<gene>
    <name evidence="8" type="ORF">D9756_006187</name>
</gene>
<dbReference type="GO" id="GO:0000981">
    <property type="term" value="F:DNA-binding transcription factor activity, RNA polymerase II-specific"/>
    <property type="evidence" value="ECO:0007669"/>
    <property type="project" value="UniProtKB-ARBA"/>
</dbReference>
<evidence type="ECO:0000256" key="6">
    <source>
        <dbReference type="SAM" id="MobiDB-lite"/>
    </source>
</evidence>
<feature type="compositionally biased region" description="Low complexity" evidence="6">
    <location>
        <begin position="172"/>
        <end position="181"/>
    </location>
</feature>
<feature type="domain" description="C2H2-type" evidence="7">
    <location>
        <begin position="629"/>
        <end position="659"/>
    </location>
</feature>
<dbReference type="PROSITE" id="PS50157">
    <property type="entry name" value="ZINC_FINGER_C2H2_2"/>
    <property type="match status" value="1"/>
</dbReference>
<evidence type="ECO:0000256" key="5">
    <source>
        <dbReference type="PROSITE-ProRule" id="PRU00042"/>
    </source>
</evidence>
<keyword evidence="2" id="KW-0677">Repeat</keyword>
<dbReference type="SUPFAM" id="SSF57667">
    <property type="entry name" value="beta-beta-alpha zinc fingers"/>
    <property type="match status" value="1"/>
</dbReference>
<feature type="compositionally biased region" description="Acidic residues" evidence="6">
    <location>
        <begin position="404"/>
        <end position="419"/>
    </location>
</feature>